<sequence length="406" mass="43278">MNTLKDSKSVNSPDPDMYGKSDTPQSARKPKTPLKKDELEKIAKELKLKLSKASVAAKQLLTSSTAASSSQGLPPGSPLTLMSPPKSSPLKNYYMWKRQIAAGNTPALTLLPKLYSPDRKLPTLTKPSVFLSSSPLKSIAESGSNSKTRKSSIDTHSVSELNDSPIKRRRADSGAPLRVEPHMVLEEMPGGSGYASPSKSSLHPSPVLTSNALNRRLSLETPFKNAQTTPTLPKTQLANHDALLKTPTQPSRDNYNDLEGADLLMYLATSPSPAKPYGTTPRASSAPNGTTLATGSMPKPASSNLFIAPPPPLTPKRPMFSTAKTPQSRLTPSVYGNLAVPGSALPSAGLALTPAGFNMSDYVNFFTPSPGGAASQGSAINKSFLKTPDFTGSFRPVCRRHLWMVK</sequence>
<dbReference type="AlphaFoldDB" id="A0A1L0BWN9"/>
<feature type="region of interest" description="Disordered" evidence="1">
    <location>
        <begin position="1"/>
        <end position="37"/>
    </location>
</feature>
<evidence type="ECO:0000313" key="3">
    <source>
        <dbReference type="Proteomes" id="UP000182259"/>
    </source>
</evidence>
<feature type="compositionally biased region" description="Low complexity" evidence="1">
    <location>
        <begin position="62"/>
        <end position="74"/>
    </location>
</feature>
<feature type="compositionally biased region" description="Polar residues" evidence="1">
    <location>
        <begin position="281"/>
        <end position="294"/>
    </location>
</feature>
<feature type="region of interest" description="Disordered" evidence="1">
    <location>
        <begin position="62"/>
        <end position="88"/>
    </location>
</feature>
<name>A0A1L0BWN9_9ASCO</name>
<dbReference type="EMBL" id="LT635767">
    <property type="protein sequence ID" value="SGZ54778.1"/>
    <property type="molecule type" value="Genomic_DNA"/>
</dbReference>
<feature type="compositionally biased region" description="Polar residues" evidence="1">
    <location>
        <begin position="195"/>
        <end position="208"/>
    </location>
</feature>
<gene>
    <name evidence="2" type="ORF">SAMEA4029009_CIC11G00000001067</name>
</gene>
<evidence type="ECO:0000256" key="1">
    <source>
        <dbReference type="SAM" id="MobiDB-lite"/>
    </source>
</evidence>
<organism evidence="2 3">
    <name type="scientific">Sungouiella intermedia</name>
    <dbReference type="NCBI Taxonomy" id="45354"/>
    <lineage>
        <taxon>Eukaryota</taxon>
        <taxon>Fungi</taxon>
        <taxon>Dikarya</taxon>
        <taxon>Ascomycota</taxon>
        <taxon>Saccharomycotina</taxon>
        <taxon>Pichiomycetes</taxon>
        <taxon>Metschnikowiaceae</taxon>
        <taxon>Sungouiella</taxon>
    </lineage>
</organism>
<reference evidence="2 3" key="1">
    <citation type="submission" date="2016-10" db="EMBL/GenBank/DDBJ databases">
        <authorList>
            <person name="de Groot N.N."/>
        </authorList>
    </citation>
    <scope>NUCLEOTIDE SEQUENCE [LARGE SCALE GENOMIC DNA]</scope>
    <source>
        <strain evidence="2 3">PYCC 4715</strain>
    </source>
</reference>
<feature type="region of interest" description="Disordered" evidence="1">
    <location>
        <begin position="272"/>
        <end position="298"/>
    </location>
</feature>
<feature type="region of interest" description="Disordered" evidence="1">
    <location>
        <begin position="137"/>
        <end position="208"/>
    </location>
</feature>
<evidence type="ECO:0000313" key="2">
    <source>
        <dbReference type="EMBL" id="SGZ54778.1"/>
    </source>
</evidence>
<feature type="compositionally biased region" description="Polar residues" evidence="1">
    <location>
        <begin position="137"/>
        <end position="146"/>
    </location>
</feature>
<proteinExistence type="predicted"/>
<accession>A0A1L0BWN9</accession>
<dbReference type="Proteomes" id="UP000182259">
    <property type="component" value="Chromosome IV"/>
</dbReference>
<protein>
    <submittedName>
        <fullName evidence="2">CIC11C00000001067</fullName>
    </submittedName>
</protein>